<feature type="binding site" evidence="6">
    <location>
        <position position="399"/>
    </location>
    <ligand>
        <name>(S)-malate</name>
        <dbReference type="ChEBI" id="CHEBI:15589"/>
    </ligand>
</feature>
<dbReference type="PIRSF" id="PIRSF000106">
    <property type="entry name" value="ME"/>
    <property type="match status" value="1"/>
</dbReference>
<keyword evidence="3 7" id="KW-0479">Metal-binding</keyword>
<dbReference type="SUPFAM" id="SSF51735">
    <property type="entry name" value="NAD(P)-binding Rossmann-fold domains"/>
    <property type="match status" value="1"/>
</dbReference>
<proteinExistence type="inferred from homology"/>
<dbReference type="Gene3D" id="3.40.50.10380">
    <property type="entry name" value="Malic enzyme, N-terminal domain"/>
    <property type="match status" value="1"/>
</dbReference>
<dbReference type="InterPro" id="IPR046346">
    <property type="entry name" value="Aminoacid_DH-like_N_sf"/>
</dbReference>
<dbReference type="InterPro" id="IPR012302">
    <property type="entry name" value="Malic_NAD-bd"/>
</dbReference>
<dbReference type="GeneID" id="78362048"/>
<evidence type="ECO:0000259" key="10">
    <source>
        <dbReference type="SMART" id="SM01274"/>
    </source>
</evidence>
<comment type="cofactor">
    <cofactor evidence="1">
        <name>Mn(2+)</name>
        <dbReference type="ChEBI" id="CHEBI:29035"/>
    </cofactor>
</comment>
<name>A0A227KFT4_9BURK</name>
<evidence type="ECO:0000313" key="11">
    <source>
        <dbReference type="EMBL" id="OXE45590.1"/>
    </source>
</evidence>
<dbReference type="CDD" id="cd05312">
    <property type="entry name" value="NAD_bind_1_malic_enz"/>
    <property type="match status" value="1"/>
</dbReference>
<dbReference type="GO" id="GO:0004473">
    <property type="term" value="F:malate dehydrogenase (decarboxylating) (NADP+) activity"/>
    <property type="evidence" value="ECO:0007669"/>
    <property type="project" value="TreeGrafter"/>
</dbReference>
<feature type="binding site" evidence="6">
    <location>
        <position position="147"/>
    </location>
    <ligand>
        <name>(S)-malate</name>
        <dbReference type="ChEBI" id="CHEBI:15589"/>
    </ligand>
</feature>
<dbReference type="GO" id="GO:0051287">
    <property type="term" value="F:NAD binding"/>
    <property type="evidence" value="ECO:0007669"/>
    <property type="project" value="InterPro"/>
</dbReference>
<sequence>MAQPLEGVNVLRNPYVNEGTAFSKEAREKLKLRGLLPPRILTIELQAKRFMERVRETDDNLVKYELLDSLRHRNRTLYFYVLINHIEELMPIVYTPTVGKACMDYDHIFRNTDGLYVSIEDKGQVAELVSNCPQENVDIIVVTDGERILGLGDLGTGGMGIPKGKLSLYTACAGIHPERSLPVCIDVGTNNPALLKDPLYLGLQHPRVDGDAYYELLEEFILAVRKRWPGVLIQFEDFANRHAFKLLEIWRDKVTCFNDDIQGTASVTVSGFMSATKAKGTKVSDEKILFLGAGEAALGCSNLLVQAMIAEGLTEQQARDRIFLFDSKGLVVSSRDNLSHDKALYAKDVEPCTTFLDAIETVKPTAIVGLAAQSGAFNAYVLGAMARLNERPIIFALSNPTSKAECTAREAYTYTEGRCLFACGSPFPPVELNGKTFVPRQGNNSYVFPGIGLGALYTKASLIPDGVFLAAARALTETVTDEDLANGSLFPSLTEVRSVSRHIAQRVAEYCLESGIAQIEKPADLTAALEDYMYKPKYLD</sequence>
<gene>
    <name evidence="11" type="ORF">ADH67_10560</name>
</gene>
<evidence type="ECO:0000256" key="8">
    <source>
        <dbReference type="RuleBase" id="RU003427"/>
    </source>
</evidence>
<evidence type="ECO:0000259" key="9">
    <source>
        <dbReference type="SMART" id="SM00919"/>
    </source>
</evidence>
<dbReference type="PROSITE" id="PS00331">
    <property type="entry name" value="MALIC_ENZYMES"/>
    <property type="match status" value="1"/>
</dbReference>
<dbReference type="SMART" id="SM01274">
    <property type="entry name" value="malic"/>
    <property type="match status" value="1"/>
</dbReference>
<dbReference type="SMART" id="SM00919">
    <property type="entry name" value="Malic_M"/>
    <property type="match status" value="1"/>
</dbReference>
<dbReference type="GO" id="GO:0006108">
    <property type="term" value="P:malate metabolic process"/>
    <property type="evidence" value="ECO:0007669"/>
    <property type="project" value="TreeGrafter"/>
</dbReference>
<dbReference type="FunFam" id="3.40.50.720:FF:000060">
    <property type="entry name" value="Malic enzyme"/>
    <property type="match status" value="1"/>
</dbReference>
<evidence type="ECO:0000256" key="4">
    <source>
        <dbReference type="ARBA" id="ARBA00023002"/>
    </source>
</evidence>
<dbReference type="Pfam" id="PF03949">
    <property type="entry name" value="Malic_M"/>
    <property type="match status" value="1"/>
</dbReference>
<dbReference type="InterPro" id="IPR036291">
    <property type="entry name" value="NAD(P)-bd_dom_sf"/>
</dbReference>
<dbReference type="Proteomes" id="UP000214610">
    <property type="component" value="Unassembled WGS sequence"/>
</dbReference>
<organism evidence="11 12">
    <name type="scientific">Turicimonas muris</name>
    <dbReference type="NCBI Taxonomy" id="1796652"/>
    <lineage>
        <taxon>Bacteria</taxon>
        <taxon>Pseudomonadati</taxon>
        <taxon>Pseudomonadota</taxon>
        <taxon>Betaproteobacteria</taxon>
        <taxon>Burkholderiales</taxon>
        <taxon>Sutterellaceae</taxon>
        <taxon>Turicimonas</taxon>
    </lineage>
</organism>
<evidence type="ECO:0000256" key="1">
    <source>
        <dbReference type="ARBA" id="ARBA00001936"/>
    </source>
</evidence>
<evidence type="ECO:0000256" key="3">
    <source>
        <dbReference type="ARBA" id="ARBA00022723"/>
    </source>
</evidence>
<feature type="active site" description="Proton acceptor" evidence="5">
    <location>
        <position position="165"/>
    </location>
</feature>
<dbReference type="PANTHER" id="PTHR23406">
    <property type="entry name" value="MALIC ENZYME-RELATED"/>
    <property type="match status" value="1"/>
</dbReference>
<dbReference type="InterPro" id="IPR012301">
    <property type="entry name" value="Malic_N_dom"/>
</dbReference>
<dbReference type="SUPFAM" id="SSF53223">
    <property type="entry name" value="Aminoacid dehydrogenase-like, N-terminal domain"/>
    <property type="match status" value="1"/>
</dbReference>
<dbReference type="InterPro" id="IPR037062">
    <property type="entry name" value="Malic_N_dom_sf"/>
</dbReference>
<dbReference type="InterPro" id="IPR001891">
    <property type="entry name" value="Malic_OxRdtase"/>
</dbReference>
<dbReference type="EMBL" id="NHMP01000008">
    <property type="protein sequence ID" value="OXE45590.1"/>
    <property type="molecule type" value="Genomic_DNA"/>
</dbReference>
<protein>
    <submittedName>
        <fullName evidence="11">NAD-dependent malic enzyme</fullName>
    </submittedName>
</protein>
<feature type="binding site" evidence="7">
    <location>
        <position position="236"/>
    </location>
    <ligand>
        <name>a divalent metal cation</name>
        <dbReference type="ChEBI" id="CHEBI:60240"/>
    </ligand>
</feature>
<dbReference type="Gene3D" id="3.40.50.720">
    <property type="entry name" value="NAD(P)-binding Rossmann-like Domain"/>
    <property type="match status" value="1"/>
</dbReference>
<comment type="cofactor">
    <cofactor evidence="7">
        <name>Mg(2+)</name>
        <dbReference type="ChEBI" id="CHEBI:18420"/>
    </cofactor>
    <cofactor evidence="7">
        <name>Mn(2+)</name>
        <dbReference type="ChEBI" id="CHEBI:29035"/>
    </cofactor>
    <text evidence="7">Divalent metal cations. Prefers magnesium or manganese.</text>
</comment>
<dbReference type="PANTHER" id="PTHR23406:SF90">
    <property type="entry name" value="MALIC ENZYME-RELATED"/>
    <property type="match status" value="1"/>
</dbReference>
<evidence type="ECO:0000256" key="5">
    <source>
        <dbReference type="PIRSR" id="PIRSR000106-1"/>
    </source>
</evidence>
<dbReference type="GO" id="GO:0046872">
    <property type="term" value="F:metal ion binding"/>
    <property type="evidence" value="ECO:0007669"/>
    <property type="project" value="UniProtKB-KW"/>
</dbReference>
<keyword evidence="4" id="KW-0560">Oxidoreductase</keyword>
<feature type="binding site" evidence="7">
    <location>
        <position position="260"/>
    </location>
    <ligand>
        <name>a divalent metal cation</name>
        <dbReference type="ChEBI" id="CHEBI:60240"/>
    </ligand>
</feature>
<feature type="domain" description="Malic enzyme NAD-binding" evidence="9">
    <location>
        <begin position="261"/>
        <end position="512"/>
    </location>
</feature>
<feature type="active site" description="Proton donor" evidence="5">
    <location>
        <position position="94"/>
    </location>
</feature>
<feature type="binding site" evidence="7">
    <location>
        <position position="237"/>
    </location>
    <ligand>
        <name>a divalent metal cation</name>
        <dbReference type="ChEBI" id="CHEBI:60240"/>
    </ligand>
</feature>
<feature type="binding site" evidence="6">
    <location>
        <position position="443"/>
    </location>
    <ligand>
        <name>(S)-malate</name>
        <dbReference type="ChEBI" id="CHEBI:15589"/>
    </ligand>
</feature>
<dbReference type="PRINTS" id="PR00072">
    <property type="entry name" value="MALOXRDTASE"/>
</dbReference>
<comment type="similarity">
    <text evidence="2 8">Belongs to the malic enzymes family.</text>
</comment>
<dbReference type="NCBIfam" id="NF010052">
    <property type="entry name" value="PRK13529.1"/>
    <property type="match status" value="1"/>
</dbReference>
<evidence type="ECO:0000313" key="12">
    <source>
        <dbReference type="Proteomes" id="UP000214610"/>
    </source>
</evidence>
<dbReference type="RefSeq" id="WP_066594054.1">
    <property type="nucleotide sequence ID" value="NZ_CAJTBZ010000003.1"/>
</dbReference>
<dbReference type="AlphaFoldDB" id="A0A227KFT4"/>
<accession>A0A227KFT4</accession>
<dbReference type="InterPro" id="IPR015884">
    <property type="entry name" value="Malic_enzyme_CS"/>
</dbReference>
<evidence type="ECO:0000256" key="2">
    <source>
        <dbReference type="ARBA" id="ARBA00008785"/>
    </source>
</evidence>
<evidence type="ECO:0000256" key="6">
    <source>
        <dbReference type="PIRSR" id="PIRSR000106-2"/>
    </source>
</evidence>
<dbReference type="Pfam" id="PF00390">
    <property type="entry name" value="malic"/>
    <property type="match status" value="1"/>
</dbReference>
<feature type="domain" description="Malic enzyme N-terminal" evidence="10">
    <location>
        <begin position="71"/>
        <end position="251"/>
    </location>
</feature>
<keyword evidence="12" id="KW-1185">Reference proteome</keyword>
<comment type="caution">
    <text evidence="11">The sequence shown here is derived from an EMBL/GenBank/DDBJ whole genome shotgun (WGS) entry which is preliminary data.</text>
</comment>
<evidence type="ECO:0000256" key="7">
    <source>
        <dbReference type="PIRSR" id="PIRSR000106-3"/>
    </source>
</evidence>
<reference evidence="12" key="1">
    <citation type="submission" date="2017-05" db="EMBL/GenBank/DDBJ databases">
        <title>Improved OligoMM genomes.</title>
        <authorList>
            <person name="Garzetti D."/>
        </authorList>
    </citation>
    <scope>NUCLEOTIDE SEQUENCE [LARGE SCALE GENOMIC DNA]</scope>
    <source>
        <strain evidence="12">YL45</strain>
    </source>
</reference>